<evidence type="ECO:0000256" key="9">
    <source>
        <dbReference type="ARBA" id="ARBA00025772"/>
    </source>
</evidence>
<evidence type="ECO:0000256" key="8">
    <source>
        <dbReference type="ARBA" id="ARBA00023136"/>
    </source>
</evidence>
<dbReference type="GO" id="GO:0015628">
    <property type="term" value="P:protein secretion by the type II secretion system"/>
    <property type="evidence" value="ECO:0007669"/>
    <property type="project" value="InterPro"/>
</dbReference>
<dbReference type="Pfam" id="PF12019">
    <property type="entry name" value="GspH"/>
    <property type="match status" value="1"/>
</dbReference>
<comment type="subcellular location">
    <subcellularLocation>
        <location evidence="1">Cell inner membrane</location>
        <topology evidence="1">Single-pass membrane protein</topology>
    </subcellularLocation>
</comment>
<evidence type="ECO:0000256" key="2">
    <source>
        <dbReference type="ARBA" id="ARBA00021549"/>
    </source>
</evidence>
<keyword evidence="8 11" id="KW-0472">Membrane</keyword>
<name>A0AAW8CUQ5_9BURK</name>
<evidence type="ECO:0000256" key="1">
    <source>
        <dbReference type="ARBA" id="ARBA00004377"/>
    </source>
</evidence>
<reference evidence="13" key="1">
    <citation type="submission" date="2023-07" db="EMBL/GenBank/DDBJ databases">
        <title>Sorghum-associated microbial communities from plants grown in Nebraska, USA.</title>
        <authorList>
            <person name="Schachtman D."/>
        </authorList>
    </citation>
    <scope>NUCLEOTIDE SEQUENCE</scope>
    <source>
        <strain evidence="13">DS3754</strain>
    </source>
</reference>
<dbReference type="InterPro" id="IPR045584">
    <property type="entry name" value="Pilin-like"/>
</dbReference>
<dbReference type="Pfam" id="PF07963">
    <property type="entry name" value="N_methyl"/>
    <property type="match status" value="1"/>
</dbReference>
<evidence type="ECO:0000256" key="5">
    <source>
        <dbReference type="ARBA" id="ARBA00022519"/>
    </source>
</evidence>
<evidence type="ECO:0000256" key="11">
    <source>
        <dbReference type="SAM" id="Phobius"/>
    </source>
</evidence>
<dbReference type="AlphaFoldDB" id="A0AAW8CUQ5"/>
<dbReference type="EMBL" id="JAUSRD010000003">
    <property type="protein sequence ID" value="MDP9892335.1"/>
    <property type="molecule type" value="Genomic_DNA"/>
</dbReference>
<comment type="caution">
    <text evidence="13">The sequence shown here is derived from an EMBL/GenBank/DDBJ whole genome shotgun (WGS) entry which is preliminary data.</text>
</comment>
<protein>
    <recommendedName>
        <fullName evidence="2">Type II secretion system protein H</fullName>
    </recommendedName>
    <alternativeName>
        <fullName evidence="10">General secretion pathway protein H</fullName>
    </alternativeName>
</protein>
<keyword evidence="3" id="KW-1003">Cell membrane</keyword>
<keyword evidence="6 11" id="KW-0812">Transmembrane</keyword>
<dbReference type="GO" id="GO:0015627">
    <property type="term" value="C:type II protein secretion system complex"/>
    <property type="evidence" value="ECO:0007669"/>
    <property type="project" value="InterPro"/>
</dbReference>
<dbReference type="SUPFAM" id="SSF54523">
    <property type="entry name" value="Pili subunits"/>
    <property type="match status" value="1"/>
</dbReference>
<evidence type="ECO:0000256" key="10">
    <source>
        <dbReference type="ARBA" id="ARBA00030775"/>
    </source>
</evidence>
<organism evidence="13 14">
    <name type="scientific">Variovorax boronicumulans</name>
    <dbReference type="NCBI Taxonomy" id="436515"/>
    <lineage>
        <taxon>Bacteria</taxon>
        <taxon>Pseudomonadati</taxon>
        <taxon>Pseudomonadota</taxon>
        <taxon>Betaproteobacteria</taxon>
        <taxon>Burkholderiales</taxon>
        <taxon>Comamonadaceae</taxon>
        <taxon>Variovorax</taxon>
    </lineage>
</organism>
<evidence type="ECO:0000313" key="14">
    <source>
        <dbReference type="Proteomes" id="UP001242045"/>
    </source>
</evidence>
<evidence type="ECO:0000256" key="3">
    <source>
        <dbReference type="ARBA" id="ARBA00022475"/>
    </source>
</evidence>
<proteinExistence type="inferred from homology"/>
<evidence type="ECO:0000256" key="4">
    <source>
        <dbReference type="ARBA" id="ARBA00022481"/>
    </source>
</evidence>
<evidence type="ECO:0000256" key="7">
    <source>
        <dbReference type="ARBA" id="ARBA00022989"/>
    </source>
</evidence>
<keyword evidence="4" id="KW-0488">Methylation</keyword>
<dbReference type="InterPro" id="IPR012902">
    <property type="entry name" value="N_methyl_site"/>
</dbReference>
<dbReference type="NCBIfam" id="TIGR02532">
    <property type="entry name" value="IV_pilin_GFxxxE"/>
    <property type="match status" value="1"/>
</dbReference>
<evidence type="ECO:0000256" key="6">
    <source>
        <dbReference type="ARBA" id="ARBA00022692"/>
    </source>
</evidence>
<dbReference type="Gene3D" id="3.30.700.10">
    <property type="entry name" value="Glycoprotein, Type 4 Pilin"/>
    <property type="match status" value="1"/>
</dbReference>
<keyword evidence="7 11" id="KW-1133">Transmembrane helix</keyword>
<gene>
    <name evidence="13" type="ORF">J2W31_001440</name>
</gene>
<dbReference type="RefSeq" id="WP_306881650.1">
    <property type="nucleotide sequence ID" value="NZ_JAUSRD010000003.1"/>
</dbReference>
<dbReference type="GO" id="GO:0005886">
    <property type="term" value="C:plasma membrane"/>
    <property type="evidence" value="ECO:0007669"/>
    <property type="project" value="UniProtKB-SubCell"/>
</dbReference>
<accession>A0AAW8CUQ5</accession>
<feature type="transmembrane region" description="Helical" evidence="11">
    <location>
        <begin position="12"/>
        <end position="34"/>
    </location>
</feature>
<keyword evidence="5" id="KW-0997">Cell inner membrane</keyword>
<sequence>MKSHRHHASGFTLIEMMVTVTLLGILTMLAMPSFSTWIANNKVRTVSDSLQNGLRLAQTEALRRSRPMVFSLTNSAAPQNGLTAAANGSNWSLNVAKSSLDASNVFVQAGVLSDVAAGAQVKGAAAVCFNAMGRLVANSDTGVDGASCNTDSPVFAYDIAANGSDRPLRVLLGLGGQVRMCDPARKLADSPDGCP</sequence>
<feature type="domain" description="General secretion pathway GspH" evidence="12">
    <location>
        <begin position="48"/>
        <end position="138"/>
    </location>
</feature>
<comment type="similarity">
    <text evidence="9">Belongs to the GSP H family.</text>
</comment>
<dbReference type="Proteomes" id="UP001242045">
    <property type="component" value="Unassembled WGS sequence"/>
</dbReference>
<evidence type="ECO:0000313" key="13">
    <source>
        <dbReference type="EMBL" id="MDP9892335.1"/>
    </source>
</evidence>
<evidence type="ECO:0000259" key="12">
    <source>
        <dbReference type="Pfam" id="PF12019"/>
    </source>
</evidence>
<dbReference type="InterPro" id="IPR022346">
    <property type="entry name" value="T2SS_GspH"/>
</dbReference>
<dbReference type="PROSITE" id="PS00409">
    <property type="entry name" value="PROKAR_NTER_METHYL"/>
    <property type="match status" value="1"/>
</dbReference>